<gene>
    <name evidence="1" type="ORF">L210DRAFT_803830</name>
</gene>
<reference evidence="1" key="2">
    <citation type="journal article" date="2020" name="Nat. Commun.">
        <title>Large-scale genome sequencing of mycorrhizal fungi provides insights into the early evolution of symbiotic traits.</title>
        <authorList>
            <person name="Miyauchi S."/>
            <person name="Kiss E."/>
            <person name="Kuo A."/>
            <person name="Drula E."/>
            <person name="Kohler A."/>
            <person name="Sanchez-Garcia M."/>
            <person name="Morin E."/>
            <person name="Andreopoulos B."/>
            <person name="Barry K.W."/>
            <person name="Bonito G."/>
            <person name="Buee M."/>
            <person name="Carver A."/>
            <person name="Chen C."/>
            <person name="Cichocki N."/>
            <person name="Clum A."/>
            <person name="Culley D."/>
            <person name="Crous P.W."/>
            <person name="Fauchery L."/>
            <person name="Girlanda M."/>
            <person name="Hayes R.D."/>
            <person name="Keri Z."/>
            <person name="LaButti K."/>
            <person name="Lipzen A."/>
            <person name="Lombard V."/>
            <person name="Magnuson J."/>
            <person name="Maillard F."/>
            <person name="Murat C."/>
            <person name="Nolan M."/>
            <person name="Ohm R.A."/>
            <person name="Pangilinan J."/>
            <person name="Pereira M.F."/>
            <person name="Perotto S."/>
            <person name="Peter M."/>
            <person name="Pfister S."/>
            <person name="Riley R."/>
            <person name="Sitrit Y."/>
            <person name="Stielow J.B."/>
            <person name="Szollosi G."/>
            <person name="Zifcakova L."/>
            <person name="Stursova M."/>
            <person name="Spatafora J.W."/>
            <person name="Tedersoo L."/>
            <person name="Vaario L.M."/>
            <person name="Yamada A."/>
            <person name="Yan M."/>
            <person name="Wang P."/>
            <person name="Xu J."/>
            <person name="Bruns T."/>
            <person name="Baldrian P."/>
            <person name="Vilgalys R."/>
            <person name="Dunand C."/>
            <person name="Henrissat B."/>
            <person name="Grigoriev I.V."/>
            <person name="Hibbett D."/>
            <person name="Nagy L.G."/>
            <person name="Martin F.M."/>
        </authorList>
    </citation>
    <scope>NUCLEOTIDE SEQUENCE</scope>
    <source>
        <strain evidence="1">BED1</strain>
    </source>
</reference>
<evidence type="ECO:0000313" key="1">
    <source>
        <dbReference type="EMBL" id="KAF8440267.1"/>
    </source>
</evidence>
<sequence>CYPCIVVHWYDQVGNEPVNDTRVWFFNLQCQHRISISMIHINTIYCATHLISVYGKHFIPPLLHPMHFYDSF</sequence>
<organism evidence="1 2">
    <name type="scientific">Boletus edulis BED1</name>
    <dbReference type="NCBI Taxonomy" id="1328754"/>
    <lineage>
        <taxon>Eukaryota</taxon>
        <taxon>Fungi</taxon>
        <taxon>Dikarya</taxon>
        <taxon>Basidiomycota</taxon>
        <taxon>Agaricomycotina</taxon>
        <taxon>Agaricomycetes</taxon>
        <taxon>Agaricomycetidae</taxon>
        <taxon>Boletales</taxon>
        <taxon>Boletineae</taxon>
        <taxon>Boletaceae</taxon>
        <taxon>Boletoideae</taxon>
        <taxon>Boletus</taxon>
    </lineage>
</organism>
<dbReference type="Proteomes" id="UP001194468">
    <property type="component" value="Unassembled WGS sequence"/>
</dbReference>
<dbReference type="AlphaFoldDB" id="A0AAD4GF31"/>
<reference evidence="1" key="1">
    <citation type="submission" date="2019-10" db="EMBL/GenBank/DDBJ databases">
        <authorList>
            <consortium name="DOE Joint Genome Institute"/>
            <person name="Kuo A."/>
            <person name="Miyauchi S."/>
            <person name="Kiss E."/>
            <person name="Drula E."/>
            <person name="Kohler A."/>
            <person name="Sanchez-Garcia M."/>
            <person name="Andreopoulos B."/>
            <person name="Barry K.W."/>
            <person name="Bonito G."/>
            <person name="Buee M."/>
            <person name="Carver A."/>
            <person name="Chen C."/>
            <person name="Cichocki N."/>
            <person name="Clum A."/>
            <person name="Culley D."/>
            <person name="Crous P.W."/>
            <person name="Fauchery L."/>
            <person name="Girlanda M."/>
            <person name="Hayes R."/>
            <person name="Keri Z."/>
            <person name="LaButti K."/>
            <person name="Lipzen A."/>
            <person name="Lombard V."/>
            <person name="Magnuson J."/>
            <person name="Maillard F."/>
            <person name="Morin E."/>
            <person name="Murat C."/>
            <person name="Nolan M."/>
            <person name="Ohm R."/>
            <person name="Pangilinan J."/>
            <person name="Pereira M."/>
            <person name="Perotto S."/>
            <person name="Peter M."/>
            <person name="Riley R."/>
            <person name="Sitrit Y."/>
            <person name="Stielow B."/>
            <person name="Szollosi G."/>
            <person name="Zifcakova L."/>
            <person name="Stursova M."/>
            <person name="Spatafora J.W."/>
            <person name="Tedersoo L."/>
            <person name="Vaario L.-M."/>
            <person name="Yamada A."/>
            <person name="Yan M."/>
            <person name="Wang P."/>
            <person name="Xu J."/>
            <person name="Bruns T."/>
            <person name="Baldrian P."/>
            <person name="Vilgalys R."/>
            <person name="Henrissat B."/>
            <person name="Grigoriev I.V."/>
            <person name="Hibbett D."/>
            <person name="Nagy L.G."/>
            <person name="Martin F.M."/>
        </authorList>
    </citation>
    <scope>NUCLEOTIDE SEQUENCE</scope>
    <source>
        <strain evidence="1">BED1</strain>
    </source>
</reference>
<protein>
    <submittedName>
        <fullName evidence="1">Uncharacterized protein</fullName>
    </submittedName>
</protein>
<evidence type="ECO:0000313" key="2">
    <source>
        <dbReference type="Proteomes" id="UP001194468"/>
    </source>
</evidence>
<proteinExistence type="predicted"/>
<keyword evidence="2" id="KW-1185">Reference proteome</keyword>
<accession>A0AAD4GF31</accession>
<feature type="non-terminal residue" evidence="1">
    <location>
        <position position="72"/>
    </location>
</feature>
<comment type="caution">
    <text evidence="1">The sequence shown here is derived from an EMBL/GenBank/DDBJ whole genome shotgun (WGS) entry which is preliminary data.</text>
</comment>
<dbReference type="EMBL" id="WHUW01000012">
    <property type="protein sequence ID" value="KAF8440267.1"/>
    <property type="molecule type" value="Genomic_DNA"/>
</dbReference>
<feature type="non-terminal residue" evidence="1">
    <location>
        <position position="1"/>
    </location>
</feature>
<name>A0AAD4GF31_BOLED</name>